<keyword evidence="4" id="KW-0249">Electron transport</keyword>
<gene>
    <name evidence="10" type="primary">trxA</name>
    <name evidence="10" type="ORF">H6A01_01595</name>
</gene>
<dbReference type="Gene3D" id="3.40.30.10">
    <property type="entry name" value="Glutaredoxin"/>
    <property type="match status" value="1"/>
</dbReference>
<organism evidence="10 11">
    <name type="scientific">Veillonella magna</name>
    <dbReference type="NCBI Taxonomy" id="464322"/>
    <lineage>
        <taxon>Bacteria</taxon>
        <taxon>Bacillati</taxon>
        <taxon>Bacillota</taxon>
        <taxon>Negativicutes</taxon>
        <taxon>Veillonellales</taxon>
        <taxon>Veillonellaceae</taxon>
        <taxon>Veillonella</taxon>
    </lineage>
</organism>
<evidence type="ECO:0000313" key="11">
    <source>
        <dbReference type="Proteomes" id="UP000707138"/>
    </source>
</evidence>
<dbReference type="PRINTS" id="PR00421">
    <property type="entry name" value="THIOREDOXIN"/>
</dbReference>
<dbReference type="RefSeq" id="WP_205087318.1">
    <property type="nucleotide sequence ID" value="NZ_JACJLA010000002.1"/>
</dbReference>
<dbReference type="PANTHER" id="PTHR45663">
    <property type="entry name" value="GEO12009P1"/>
    <property type="match status" value="1"/>
</dbReference>
<accession>A0ABS2GFV6</accession>
<evidence type="ECO:0000313" key="10">
    <source>
        <dbReference type="EMBL" id="MBM6912023.1"/>
    </source>
</evidence>
<keyword evidence="11" id="KW-1185">Reference proteome</keyword>
<dbReference type="InterPro" id="IPR013766">
    <property type="entry name" value="Thioredoxin_domain"/>
</dbReference>
<dbReference type="PANTHER" id="PTHR45663:SF11">
    <property type="entry name" value="GEO12009P1"/>
    <property type="match status" value="1"/>
</dbReference>
<evidence type="ECO:0000256" key="6">
    <source>
        <dbReference type="ARBA" id="ARBA00023284"/>
    </source>
</evidence>
<dbReference type="NCBIfam" id="TIGR01068">
    <property type="entry name" value="thioredoxin"/>
    <property type="match status" value="1"/>
</dbReference>
<dbReference type="EMBL" id="JACJLA010000002">
    <property type="protein sequence ID" value="MBM6912023.1"/>
    <property type="molecule type" value="Genomic_DNA"/>
</dbReference>
<comment type="similarity">
    <text evidence="1 8">Belongs to the thioredoxin family.</text>
</comment>
<dbReference type="InterPro" id="IPR005746">
    <property type="entry name" value="Thioredoxin"/>
</dbReference>
<evidence type="ECO:0000256" key="2">
    <source>
        <dbReference type="ARBA" id="ARBA00020570"/>
    </source>
</evidence>
<evidence type="ECO:0000256" key="1">
    <source>
        <dbReference type="ARBA" id="ARBA00008987"/>
    </source>
</evidence>
<reference evidence="10 11" key="1">
    <citation type="journal article" date="2021" name="Sci. Rep.">
        <title>The distribution of antibiotic resistance genes in chicken gut microbiota commensals.</title>
        <authorList>
            <person name="Juricova H."/>
            <person name="Matiasovicova J."/>
            <person name="Kubasova T."/>
            <person name="Cejkova D."/>
            <person name="Rychlik I."/>
        </authorList>
    </citation>
    <scope>NUCLEOTIDE SEQUENCE [LARGE SCALE GENOMIC DNA]</scope>
    <source>
        <strain evidence="10 11">An537</strain>
    </source>
</reference>
<comment type="caution">
    <text evidence="10">The sequence shown here is derived from an EMBL/GenBank/DDBJ whole genome shotgun (WGS) entry which is preliminary data.</text>
</comment>
<evidence type="ECO:0000256" key="3">
    <source>
        <dbReference type="ARBA" id="ARBA00022448"/>
    </source>
</evidence>
<evidence type="ECO:0000256" key="8">
    <source>
        <dbReference type="PIRNR" id="PIRNR000077"/>
    </source>
</evidence>
<keyword evidence="6" id="KW-0676">Redox-active center</keyword>
<sequence length="108" mass="12184">MSEVIKDVTVENFKDTVVNHEGVAVVDFWAPWCGYCVRMMPVYDELAANLGDKVVLAKVNTDEQVDLAKEYQIEVLPTFAIFKNGEIVDRKIGYVPLSELQAAVEKYL</sequence>
<evidence type="ECO:0000259" key="9">
    <source>
        <dbReference type="PROSITE" id="PS51352"/>
    </source>
</evidence>
<proteinExistence type="inferred from homology"/>
<dbReference type="Proteomes" id="UP000707138">
    <property type="component" value="Unassembled WGS sequence"/>
</dbReference>
<dbReference type="PROSITE" id="PS51352">
    <property type="entry name" value="THIOREDOXIN_2"/>
    <property type="match status" value="1"/>
</dbReference>
<evidence type="ECO:0000256" key="5">
    <source>
        <dbReference type="ARBA" id="ARBA00023157"/>
    </source>
</evidence>
<protein>
    <recommendedName>
        <fullName evidence="2 7">Thioredoxin</fullName>
    </recommendedName>
</protein>
<dbReference type="InterPro" id="IPR017937">
    <property type="entry name" value="Thioredoxin_CS"/>
</dbReference>
<keyword evidence="5" id="KW-1015">Disulfide bond</keyword>
<dbReference type="SUPFAM" id="SSF52833">
    <property type="entry name" value="Thioredoxin-like"/>
    <property type="match status" value="1"/>
</dbReference>
<dbReference type="PIRSF" id="PIRSF000077">
    <property type="entry name" value="Thioredoxin"/>
    <property type="match status" value="1"/>
</dbReference>
<dbReference type="Pfam" id="PF00085">
    <property type="entry name" value="Thioredoxin"/>
    <property type="match status" value="1"/>
</dbReference>
<dbReference type="CDD" id="cd02947">
    <property type="entry name" value="TRX_family"/>
    <property type="match status" value="1"/>
</dbReference>
<evidence type="ECO:0000256" key="7">
    <source>
        <dbReference type="NCBIfam" id="TIGR01068"/>
    </source>
</evidence>
<evidence type="ECO:0000256" key="4">
    <source>
        <dbReference type="ARBA" id="ARBA00022982"/>
    </source>
</evidence>
<feature type="domain" description="Thioredoxin" evidence="9">
    <location>
        <begin position="1"/>
        <end position="108"/>
    </location>
</feature>
<keyword evidence="3" id="KW-0813">Transport</keyword>
<name>A0ABS2GFV6_9FIRM</name>
<dbReference type="PROSITE" id="PS00194">
    <property type="entry name" value="THIOREDOXIN_1"/>
    <property type="match status" value="1"/>
</dbReference>
<dbReference type="InterPro" id="IPR036249">
    <property type="entry name" value="Thioredoxin-like_sf"/>
</dbReference>